<evidence type="ECO:0000313" key="3">
    <source>
        <dbReference type="Proteomes" id="UP000034246"/>
    </source>
</evidence>
<gene>
    <name evidence="2" type="ORF">UT39_C0006G0058</name>
</gene>
<evidence type="ECO:0000313" key="2">
    <source>
        <dbReference type="EMBL" id="KKR11552.1"/>
    </source>
</evidence>
<dbReference type="GO" id="GO:0006152">
    <property type="term" value="P:purine nucleoside catabolic process"/>
    <property type="evidence" value="ECO:0007669"/>
    <property type="project" value="TreeGrafter"/>
</dbReference>
<evidence type="ECO:0000259" key="1">
    <source>
        <dbReference type="PROSITE" id="PS51747"/>
    </source>
</evidence>
<dbReference type="Proteomes" id="UP000034246">
    <property type="component" value="Unassembled WGS sequence"/>
</dbReference>
<dbReference type="EMBL" id="LBWP01000006">
    <property type="protein sequence ID" value="KKR11552.1"/>
    <property type="molecule type" value="Genomic_DNA"/>
</dbReference>
<organism evidence="2 3">
    <name type="scientific">Candidatus Woesebacteria bacterium GW2011_GWA1_39_21</name>
    <dbReference type="NCBI Taxonomy" id="1618550"/>
    <lineage>
        <taxon>Bacteria</taxon>
        <taxon>Candidatus Woeseibacteriota</taxon>
    </lineage>
</organism>
<dbReference type="Gene3D" id="3.40.140.10">
    <property type="entry name" value="Cytidine Deaminase, domain 2"/>
    <property type="match status" value="1"/>
</dbReference>
<protein>
    <submittedName>
        <fullName evidence="2">CMP/dCMP deaminase zinc-binding protein</fullName>
    </submittedName>
</protein>
<feature type="domain" description="CMP/dCMP-type deaminase" evidence="1">
    <location>
        <begin position="1"/>
        <end position="111"/>
    </location>
</feature>
<dbReference type="PANTHER" id="PTHR11079:SF161">
    <property type="entry name" value="CMP_DCMP-TYPE DEAMINASE DOMAIN-CONTAINING PROTEIN"/>
    <property type="match status" value="1"/>
</dbReference>
<dbReference type="SUPFAM" id="SSF53927">
    <property type="entry name" value="Cytidine deaminase-like"/>
    <property type="match status" value="1"/>
</dbReference>
<accession>A0A0G0RCY4</accession>
<dbReference type="CDD" id="cd01285">
    <property type="entry name" value="nucleoside_deaminase"/>
    <property type="match status" value="1"/>
</dbReference>
<name>A0A0G0RCY4_9BACT</name>
<dbReference type="AlphaFoldDB" id="A0A0G0RCY4"/>
<dbReference type="GO" id="GO:0047974">
    <property type="term" value="F:guanosine deaminase activity"/>
    <property type="evidence" value="ECO:0007669"/>
    <property type="project" value="TreeGrafter"/>
</dbReference>
<dbReference type="PROSITE" id="PS51747">
    <property type="entry name" value="CYT_DCMP_DEAMINASES_2"/>
    <property type="match status" value="1"/>
</dbReference>
<dbReference type="InterPro" id="IPR002125">
    <property type="entry name" value="CMP_dCMP_dom"/>
</dbReference>
<dbReference type="PANTHER" id="PTHR11079">
    <property type="entry name" value="CYTOSINE DEAMINASE FAMILY MEMBER"/>
    <property type="match status" value="1"/>
</dbReference>
<reference evidence="2 3" key="1">
    <citation type="journal article" date="2015" name="Nature">
        <title>rRNA introns, odd ribosomes, and small enigmatic genomes across a large radiation of phyla.</title>
        <authorList>
            <person name="Brown C.T."/>
            <person name="Hug L.A."/>
            <person name="Thomas B.C."/>
            <person name="Sharon I."/>
            <person name="Castelle C.J."/>
            <person name="Singh A."/>
            <person name="Wilkins M.J."/>
            <person name="Williams K.H."/>
            <person name="Banfield J.F."/>
        </authorList>
    </citation>
    <scope>NUCLEOTIDE SEQUENCE [LARGE SCALE GENOMIC DNA]</scope>
</reference>
<dbReference type="InterPro" id="IPR016193">
    <property type="entry name" value="Cytidine_deaminase-like"/>
</dbReference>
<comment type="caution">
    <text evidence="2">The sequence shown here is derived from an EMBL/GenBank/DDBJ whole genome shotgun (WGS) entry which is preliminary data.</text>
</comment>
<sequence length="154" mass="17166">MVDKDFLLLALEQAKKSVQNGGFPAGAVIVKDGKVVAEGVSLGSKLHDPTEHAETSAIRKACKTIGSTHLDGAVLYESLECCNMCFSVANWAGISKIVYACRKTPEMVKKFYYEGLTNNKTLNDKNNKKIETLFIPDFEKECLFLLRQWEKQKS</sequence>
<dbReference type="STRING" id="1618550.UT39_C0006G0058"/>
<dbReference type="Pfam" id="PF00383">
    <property type="entry name" value="dCMP_cyt_deam_1"/>
    <property type="match status" value="1"/>
</dbReference>
<proteinExistence type="predicted"/>